<protein>
    <submittedName>
        <fullName evidence="1">Uncharacterized protein</fullName>
    </submittedName>
</protein>
<keyword evidence="2" id="KW-1185">Reference proteome</keyword>
<evidence type="ECO:0000313" key="2">
    <source>
        <dbReference type="Proteomes" id="UP000037688"/>
    </source>
</evidence>
<dbReference type="RefSeq" id="WP_053783121.1">
    <property type="nucleotide sequence ID" value="NZ_LITU01000075.1"/>
</dbReference>
<dbReference type="Proteomes" id="UP000037688">
    <property type="component" value="Unassembled WGS sequence"/>
</dbReference>
<evidence type="ECO:0000313" key="1">
    <source>
        <dbReference type="EMBL" id="KOY13888.1"/>
    </source>
</evidence>
<gene>
    <name evidence="1" type="ORF">AMS66_23590</name>
</gene>
<dbReference type="EMBL" id="LITU01000075">
    <property type="protein sequence ID" value="KOY13888.1"/>
    <property type="molecule type" value="Genomic_DNA"/>
</dbReference>
<accession>A0A0M9BK30</accession>
<comment type="caution">
    <text evidence="1">The sequence shown here is derived from an EMBL/GenBank/DDBJ whole genome shotgun (WGS) entry which is preliminary data.</text>
</comment>
<dbReference type="AlphaFoldDB" id="A0A0M9BK30"/>
<proteinExistence type="predicted"/>
<name>A0A0M9BK30_9BACL</name>
<reference evidence="1 2" key="1">
    <citation type="submission" date="2015-08" db="EMBL/GenBank/DDBJ databases">
        <title>Draft genome sequence of cellulolytic and xylanolytic Paenibacillus sp. A59, isolated from a decaying forest soil from Patagonia, Argentina.</title>
        <authorList>
            <person name="Ghio S."/>
            <person name="Caceres A.M."/>
            <person name="Talia P."/>
            <person name="Grasso D."/>
            <person name="Campos E."/>
        </authorList>
    </citation>
    <scope>NUCLEOTIDE SEQUENCE [LARGE SCALE GENOMIC DNA]</scope>
    <source>
        <strain evidence="1 2">A59</strain>
    </source>
</reference>
<dbReference type="PATRIC" id="fig|1705561.3.peg.4942"/>
<organism evidence="1 2">
    <name type="scientific">Paenibacillus xylanivorans</name>
    <dbReference type="NCBI Taxonomy" id="1705561"/>
    <lineage>
        <taxon>Bacteria</taxon>
        <taxon>Bacillati</taxon>
        <taxon>Bacillota</taxon>
        <taxon>Bacilli</taxon>
        <taxon>Bacillales</taxon>
        <taxon>Paenibacillaceae</taxon>
        <taxon>Paenibacillus</taxon>
    </lineage>
</organism>
<dbReference type="OrthoDB" id="2665147at2"/>
<sequence length="118" mass="12858">MYAIQDAKIRRLTEVDGLSCAEVEVQPGNTGDPSLLVYVAATQPGNSLEVVRIVRNHSDAVLDWYNNNMHTAFEDATETAFENSEGIAAGEDKARFQSELLAFGLLGPTLQRYLVGQG</sequence>
<dbReference type="GeneID" id="97130313"/>